<comment type="similarity">
    <text evidence="6">Belongs to the adenylate kinase family.</text>
</comment>
<dbReference type="PANTHER" id="PTHR23359">
    <property type="entry name" value="NUCLEOTIDE KINASE"/>
    <property type="match status" value="1"/>
</dbReference>
<dbReference type="Pfam" id="PF00406">
    <property type="entry name" value="ADK"/>
    <property type="match status" value="1"/>
</dbReference>
<dbReference type="GO" id="GO:0006221">
    <property type="term" value="P:pyrimidine nucleotide biosynthetic process"/>
    <property type="evidence" value="ECO:0007669"/>
    <property type="project" value="InterPro"/>
</dbReference>
<dbReference type="STRING" id="53468.A0A0R3UQG7"/>
<evidence type="ECO:0000313" key="8">
    <source>
        <dbReference type="Proteomes" id="UP000267029"/>
    </source>
</evidence>
<sequence length="207" mass="22983">MASKCDSTQPLKPFGVIFILGGPGAGKGTICPMIASHYNMIHLSAGELLRKEMNTPGSRFASEIESCIKSGTIVPVAITCSLLHQAMLEGYSRQKCVNYLVDGFPRNEDNKTGWEAAMSDKTKILQVLVFDCPEDVCIQRCLNRGHGRIDDNEETLKNRIAQFKVEGLPVIDYYGARGLVTRIDGSRTPEQVFQQVQHCLDRIIHNQ</sequence>
<keyword evidence="3 6" id="KW-0418">Kinase</keyword>
<keyword evidence="2" id="KW-0547">Nucleotide-binding</keyword>
<dbReference type="SUPFAM" id="SSF52540">
    <property type="entry name" value="P-loop containing nucleoside triphosphate hydrolases"/>
    <property type="match status" value="1"/>
</dbReference>
<organism evidence="7 8">
    <name type="scientific">Mesocestoides corti</name>
    <name type="common">Flatworm</name>
    <dbReference type="NCBI Taxonomy" id="53468"/>
    <lineage>
        <taxon>Eukaryota</taxon>
        <taxon>Metazoa</taxon>
        <taxon>Spiralia</taxon>
        <taxon>Lophotrochozoa</taxon>
        <taxon>Platyhelminthes</taxon>
        <taxon>Cestoda</taxon>
        <taxon>Eucestoda</taxon>
        <taxon>Cyclophyllidea</taxon>
        <taxon>Mesocestoididae</taxon>
        <taxon>Mesocestoides</taxon>
    </lineage>
</organism>
<dbReference type="OrthoDB" id="442176at2759"/>
<protein>
    <submittedName>
        <fullName evidence="9">UMP/CMP kinase</fullName>
    </submittedName>
</protein>
<keyword evidence="1 6" id="KW-0808">Transferase</keyword>
<evidence type="ECO:0000313" key="9">
    <source>
        <dbReference type="WBParaSite" id="MCU_011286-RB"/>
    </source>
</evidence>
<dbReference type="Proteomes" id="UP000267029">
    <property type="component" value="Unassembled WGS sequence"/>
</dbReference>
<dbReference type="InterPro" id="IPR006266">
    <property type="entry name" value="UMP_CMP_kinase"/>
</dbReference>
<comment type="catalytic activity">
    <reaction evidence="5">
        <text>UMP + ATP = UDP + ADP</text>
        <dbReference type="Rhea" id="RHEA:24400"/>
        <dbReference type="ChEBI" id="CHEBI:30616"/>
        <dbReference type="ChEBI" id="CHEBI:57865"/>
        <dbReference type="ChEBI" id="CHEBI:58223"/>
        <dbReference type="ChEBI" id="CHEBI:456216"/>
        <dbReference type="EC" id="2.7.4.14"/>
    </reaction>
</comment>
<dbReference type="InterPro" id="IPR027417">
    <property type="entry name" value="P-loop_NTPase"/>
</dbReference>
<dbReference type="GO" id="GO:0016776">
    <property type="term" value="F:phosphotransferase activity, phosphate group as acceptor"/>
    <property type="evidence" value="ECO:0007669"/>
    <property type="project" value="InterPro"/>
</dbReference>
<keyword evidence="8" id="KW-1185">Reference proteome</keyword>
<dbReference type="NCBIfam" id="TIGR01359">
    <property type="entry name" value="UMP_CMP_kin_fam"/>
    <property type="match status" value="1"/>
</dbReference>
<dbReference type="InterPro" id="IPR000850">
    <property type="entry name" value="Adenylat/UMP-CMP_kin"/>
</dbReference>
<keyword evidence="4" id="KW-0067">ATP-binding</keyword>
<dbReference type="WBParaSite" id="MCU_011286-RB">
    <property type="protein sequence ID" value="MCU_011286-RB"/>
    <property type="gene ID" value="MCU_011286"/>
</dbReference>
<dbReference type="Gene3D" id="3.40.50.300">
    <property type="entry name" value="P-loop containing nucleotide triphosphate hydrolases"/>
    <property type="match status" value="1"/>
</dbReference>
<evidence type="ECO:0000256" key="4">
    <source>
        <dbReference type="ARBA" id="ARBA00022840"/>
    </source>
</evidence>
<evidence type="ECO:0000256" key="6">
    <source>
        <dbReference type="RuleBase" id="RU003330"/>
    </source>
</evidence>
<gene>
    <name evidence="7" type="ORF">MCOS_LOCUS10123</name>
</gene>
<dbReference type="GO" id="GO:0019205">
    <property type="term" value="F:nucleobase-containing compound kinase activity"/>
    <property type="evidence" value="ECO:0007669"/>
    <property type="project" value="InterPro"/>
</dbReference>
<reference evidence="9" key="2">
    <citation type="submission" date="2019-11" db="UniProtKB">
        <authorList>
            <consortium name="WormBaseParasite"/>
        </authorList>
    </citation>
    <scope>IDENTIFICATION</scope>
</reference>
<dbReference type="CDD" id="cd01428">
    <property type="entry name" value="ADK"/>
    <property type="match status" value="1"/>
</dbReference>
<evidence type="ECO:0000256" key="1">
    <source>
        <dbReference type="ARBA" id="ARBA00022679"/>
    </source>
</evidence>
<proteinExistence type="inferred from homology"/>
<name>A0A0R3UQG7_MESCO</name>
<dbReference type="AlphaFoldDB" id="A0A0R3UQG7"/>
<evidence type="ECO:0000256" key="2">
    <source>
        <dbReference type="ARBA" id="ARBA00022741"/>
    </source>
</evidence>
<dbReference type="GO" id="GO:0005524">
    <property type="term" value="F:ATP binding"/>
    <property type="evidence" value="ECO:0007669"/>
    <property type="project" value="UniProtKB-KW"/>
</dbReference>
<dbReference type="HAMAP" id="MF_00235">
    <property type="entry name" value="Adenylate_kinase_Adk"/>
    <property type="match status" value="1"/>
</dbReference>
<evidence type="ECO:0000313" key="7">
    <source>
        <dbReference type="EMBL" id="VDD84120.1"/>
    </source>
</evidence>
<evidence type="ECO:0000256" key="3">
    <source>
        <dbReference type="ARBA" id="ARBA00022777"/>
    </source>
</evidence>
<dbReference type="GO" id="GO:0006207">
    <property type="term" value="P:'de novo' pyrimidine nucleobase biosynthetic process"/>
    <property type="evidence" value="ECO:0007669"/>
    <property type="project" value="InterPro"/>
</dbReference>
<reference evidence="7 8" key="1">
    <citation type="submission" date="2018-10" db="EMBL/GenBank/DDBJ databases">
        <authorList>
            <consortium name="Pathogen Informatics"/>
        </authorList>
    </citation>
    <scope>NUCLEOTIDE SEQUENCE [LARGE SCALE GENOMIC DNA]</scope>
</reference>
<accession>A0A0R3UQG7</accession>
<dbReference type="EMBL" id="UXSR01006004">
    <property type="protein sequence ID" value="VDD84120.1"/>
    <property type="molecule type" value="Genomic_DNA"/>
</dbReference>
<dbReference type="PRINTS" id="PR00094">
    <property type="entry name" value="ADENYLTKNASE"/>
</dbReference>
<evidence type="ECO:0000256" key="5">
    <source>
        <dbReference type="ARBA" id="ARBA00048116"/>
    </source>
</evidence>